<sequence length="158" mass="16057">MSTSVSTTSTTTTAAATCTGNRWVLPIQDAACGLPKTGNYTDVMDKCCSPAKVTKYDDDCGVYCLAQDQSVKDLLDCITSNAGPTVHGDVFCSGNMSATATAAVPSKTGDKTGTATNTGAQATSTGDDENNAVMKQTLSKGGMGVLALMGLSALMSVF</sequence>
<evidence type="ECO:0000313" key="2">
    <source>
        <dbReference type="EMBL" id="KAF9883907.1"/>
    </source>
</evidence>
<reference evidence="2" key="1">
    <citation type="journal article" date="2019" name="Beilstein J. Org. Chem.">
        <title>Nanangenines: drimane sesquiterpenoids as the dominant metabolite cohort of a novel Australian fungus, Aspergillus nanangensis.</title>
        <authorList>
            <person name="Lacey H.J."/>
            <person name="Gilchrist C.L.M."/>
            <person name="Crombie A."/>
            <person name="Kalaitzis J.A."/>
            <person name="Vuong D."/>
            <person name="Rutledge P.J."/>
            <person name="Turner P."/>
            <person name="Pitt J.I."/>
            <person name="Lacey E."/>
            <person name="Chooi Y.H."/>
            <person name="Piggott A.M."/>
        </authorList>
    </citation>
    <scope>NUCLEOTIDE SEQUENCE</scope>
    <source>
        <strain evidence="2">MST-FP2251</strain>
    </source>
</reference>
<dbReference type="EMBL" id="VCAU01000142">
    <property type="protein sequence ID" value="KAF9883907.1"/>
    <property type="molecule type" value="Genomic_DNA"/>
</dbReference>
<comment type="caution">
    <text evidence="2">The sequence shown here is derived from an EMBL/GenBank/DDBJ whole genome shotgun (WGS) entry which is preliminary data.</text>
</comment>
<evidence type="ECO:0000256" key="1">
    <source>
        <dbReference type="SAM" id="MobiDB-lite"/>
    </source>
</evidence>
<gene>
    <name evidence="2" type="ORF">FE257_002650</name>
</gene>
<feature type="compositionally biased region" description="Low complexity" evidence="1">
    <location>
        <begin position="112"/>
        <end position="125"/>
    </location>
</feature>
<keyword evidence="3" id="KW-1185">Reference proteome</keyword>
<feature type="region of interest" description="Disordered" evidence="1">
    <location>
        <begin position="104"/>
        <end position="129"/>
    </location>
</feature>
<organism evidence="2 3">
    <name type="scientific">Aspergillus nanangensis</name>
    <dbReference type="NCBI Taxonomy" id="2582783"/>
    <lineage>
        <taxon>Eukaryota</taxon>
        <taxon>Fungi</taxon>
        <taxon>Dikarya</taxon>
        <taxon>Ascomycota</taxon>
        <taxon>Pezizomycotina</taxon>
        <taxon>Eurotiomycetes</taxon>
        <taxon>Eurotiomycetidae</taxon>
        <taxon>Eurotiales</taxon>
        <taxon>Aspergillaceae</taxon>
        <taxon>Aspergillus</taxon>
        <taxon>Aspergillus subgen. Circumdati</taxon>
    </lineage>
</organism>
<dbReference type="Proteomes" id="UP001194746">
    <property type="component" value="Unassembled WGS sequence"/>
</dbReference>
<dbReference type="AlphaFoldDB" id="A0AAD4CDT5"/>
<evidence type="ECO:0000313" key="3">
    <source>
        <dbReference type="Proteomes" id="UP001194746"/>
    </source>
</evidence>
<name>A0AAD4CDT5_ASPNN</name>
<proteinExistence type="predicted"/>
<reference evidence="2" key="2">
    <citation type="submission" date="2020-02" db="EMBL/GenBank/DDBJ databases">
        <authorList>
            <person name="Gilchrist C.L.M."/>
            <person name="Chooi Y.-H."/>
        </authorList>
    </citation>
    <scope>NUCLEOTIDE SEQUENCE</scope>
    <source>
        <strain evidence="2">MST-FP2251</strain>
    </source>
</reference>
<protein>
    <submittedName>
        <fullName evidence="2">Uncharacterized protein</fullName>
    </submittedName>
</protein>
<accession>A0AAD4CDT5</accession>